<accession>A0A7S0D9H6</accession>
<feature type="compositionally biased region" description="Basic and acidic residues" evidence="1">
    <location>
        <begin position="265"/>
        <end position="276"/>
    </location>
</feature>
<feature type="compositionally biased region" description="Basic and acidic residues" evidence="1">
    <location>
        <begin position="127"/>
        <end position="136"/>
    </location>
</feature>
<organism evidence="2">
    <name type="scientific">Micromonas pusilla</name>
    <name type="common">Picoplanktonic green alga</name>
    <name type="synonym">Chromulina pusilla</name>
    <dbReference type="NCBI Taxonomy" id="38833"/>
    <lineage>
        <taxon>Eukaryota</taxon>
        <taxon>Viridiplantae</taxon>
        <taxon>Chlorophyta</taxon>
        <taxon>Mamiellophyceae</taxon>
        <taxon>Mamiellales</taxon>
        <taxon>Mamiellaceae</taxon>
        <taxon>Micromonas</taxon>
    </lineage>
</organism>
<evidence type="ECO:0000313" key="2">
    <source>
        <dbReference type="EMBL" id="CAD8447861.1"/>
    </source>
</evidence>
<feature type="compositionally biased region" description="Acidic residues" evidence="1">
    <location>
        <begin position="137"/>
        <end position="148"/>
    </location>
</feature>
<name>A0A7S0D9H6_MICPS</name>
<gene>
    <name evidence="2" type="ORF">MSP1401_LOCUS10301</name>
</gene>
<dbReference type="EMBL" id="HBEN01012384">
    <property type="protein sequence ID" value="CAD8447861.1"/>
    <property type="molecule type" value="Transcribed_RNA"/>
</dbReference>
<protein>
    <submittedName>
        <fullName evidence="2">Uncharacterized protein</fullName>
    </submittedName>
</protein>
<evidence type="ECO:0000256" key="1">
    <source>
        <dbReference type="SAM" id="MobiDB-lite"/>
    </source>
</evidence>
<feature type="compositionally biased region" description="Acidic residues" evidence="1">
    <location>
        <begin position="191"/>
        <end position="246"/>
    </location>
</feature>
<proteinExistence type="predicted"/>
<feature type="region of interest" description="Disordered" evidence="1">
    <location>
        <begin position="60"/>
        <end position="167"/>
    </location>
</feature>
<feature type="compositionally biased region" description="Pro residues" evidence="1">
    <location>
        <begin position="250"/>
        <end position="259"/>
    </location>
</feature>
<dbReference type="AlphaFoldDB" id="A0A7S0D9H6"/>
<reference evidence="2" key="1">
    <citation type="submission" date="2021-01" db="EMBL/GenBank/DDBJ databases">
        <authorList>
            <person name="Corre E."/>
            <person name="Pelletier E."/>
            <person name="Niang G."/>
            <person name="Scheremetjew M."/>
            <person name="Finn R."/>
            <person name="Kale V."/>
            <person name="Holt S."/>
            <person name="Cochrane G."/>
            <person name="Meng A."/>
            <person name="Brown T."/>
            <person name="Cohen L."/>
        </authorList>
    </citation>
    <scope>NUCLEOTIDE SEQUENCE</scope>
    <source>
        <strain evidence="2">CCAC1681</strain>
    </source>
</reference>
<sequence length="296" mass="30277">MADRLAVARVAHAQAMAALNEVGARLGDESAALEGGTDGVEGKTNATTPLVVTSPAVDATLAGETEPPETFPVSGDDVELRSPAAPVGMDIMYETEPPSEMPAKQGDASSDPIPETEAAAAGGAEPDPERDAAVREPDDEPDADEPAADEPVSLPASAGGARRQSTVSSVLGGIVDAVADAVAAEVVAIDEAPEDAERDAEEAEDAETEEAEDAEEEEEAGDALDEADDADEVEVVEDAEEDEDVAEPVAPRPEAPRAPIPASAADKENVDAREKSYPASESEIGGAVPMSFLEGR</sequence>
<feature type="region of interest" description="Disordered" evidence="1">
    <location>
        <begin position="186"/>
        <end position="296"/>
    </location>
</feature>